<dbReference type="AlphaFoldDB" id="G0L1W6"/>
<dbReference type="KEGG" id="zga:ZOBELLIA_3805"/>
<reference evidence="1 2" key="2">
    <citation type="journal article" date="2012" name="Environ. Microbiol.">
        <title>Characterization of the first alginolytic operons in a marine bacterium: from their emergence in marine Flavobacteriia to their independent transfers to marine Proteobacteria and human gut Bacteroides.</title>
        <authorList>
            <person name="Thomas F."/>
            <person name="Barbeyron T."/>
            <person name="Tonon T."/>
            <person name="Genicot S."/>
            <person name="Czjzek M."/>
            <person name="Michel G."/>
        </authorList>
    </citation>
    <scope>NUCLEOTIDE SEQUENCE [LARGE SCALE GENOMIC DNA]</scope>
    <source>
        <strain evidence="2">DSM 12802 / CCUG 47099 / CIP 106680 / NCIMB 13871 / Dsij</strain>
    </source>
</reference>
<dbReference type="HOGENOM" id="CLU_2830437_0_0_10"/>
<dbReference type="STRING" id="63186.ZOBELLIA_3805"/>
<name>G0L1W6_ZOBGA</name>
<evidence type="ECO:0000313" key="2">
    <source>
        <dbReference type="Proteomes" id="UP000008898"/>
    </source>
</evidence>
<dbReference type="Proteomes" id="UP000008898">
    <property type="component" value="Chromosome"/>
</dbReference>
<proteinExistence type="predicted"/>
<protein>
    <submittedName>
        <fullName evidence="1">Uncharacterized protein</fullName>
    </submittedName>
</protein>
<keyword evidence="2" id="KW-1185">Reference proteome</keyword>
<sequence>MKLHGLIWFLRPKVSESFVTSPVYIVLGRLIGDKNLYTPCFKMISPLCLVRLRLLLCAEILKKTNP</sequence>
<evidence type="ECO:0000313" key="1">
    <source>
        <dbReference type="EMBL" id="CAZ97943.1"/>
    </source>
</evidence>
<dbReference type="EMBL" id="FP476056">
    <property type="protein sequence ID" value="CAZ97943.1"/>
    <property type="molecule type" value="Genomic_DNA"/>
</dbReference>
<accession>G0L1W6</accession>
<gene>
    <name evidence="1" type="ordered locus">zobellia_3805</name>
</gene>
<organism evidence="1 2">
    <name type="scientific">Zobellia galactanivorans (strain DSM 12802 / CCUG 47099 / CIP 106680 / NCIMB 13871 / Dsij)</name>
    <dbReference type="NCBI Taxonomy" id="63186"/>
    <lineage>
        <taxon>Bacteria</taxon>
        <taxon>Pseudomonadati</taxon>
        <taxon>Bacteroidota</taxon>
        <taxon>Flavobacteriia</taxon>
        <taxon>Flavobacteriales</taxon>
        <taxon>Flavobacteriaceae</taxon>
        <taxon>Zobellia</taxon>
    </lineage>
</organism>
<reference evidence="2" key="1">
    <citation type="submission" date="2009-07" db="EMBL/GenBank/DDBJ databases">
        <title>Complete genome sequence of Zobellia galactanivorans Dsij.</title>
        <authorList>
            <consortium name="Genoscope - CEA"/>
        </authorList>
    </citation>
    <scope>NUCLEOTIDE SEQUENCE [LARGE SCALE GENOMIC DNA]</scope>
    <source>
        <strain evidence="2">DSM 12802 / CCUG 47099 / CIP 106680 / NCIMB 13871 / Dsij</strain>
    </source>
</reference>